<comment type="subcellular location">
    <subcellularLocation>
        <location evidence="1 3">Nucleus</location>
    </subcellularLocation>
</comment>
<reference evidence="5 6" key="1">
    <citation type="submission" date="2024-01" db="EMBL/GenBank/DDBJ databases">
        <title>Genome assemblies of Stephania.</title>
        <authorList>
            <person name="Yang L."/>
        </authorList>
    </citation>
    <scope>NUCLEOTIDE SEQUENCE [LARGE SCALE GENOMIC DNA]</scope>
    <source>
        <strain evidence="5">QJT</strain>
        <tissue evidence="5">Leaf</tissue>
    </source>
</reference>
<accession>A0AAP0KLV1</accession>
<keyword evidence="6" id="KW-1185">Reference proteome</keyword>
<dbReference type="AlphaFoldDB" id="A0AAP0KLV1"/>
<protein>
    <recommendedName>
        <fullName evidence="4">TFIIS N-terminal domain-containing protein</fullName>
    </recommendedName>
</protein>
<evidence type="ECO:0000256" key="3">
    <source>
        <dbReference type="PROSITE-ProRule" id="PRU00649"/>
    </source>
</evidence>
<keyword evidence="2 3" id="KW-0539">Nucleus</keyword>
<dbReference type="Proteomes" id="UP001417504">
    <property type="component" value="Unassembled WGS sequence"/>
</dbReference>
<dbReference type="InterPro" id="IPR017923">
    <property type="entry name" value="TFIIS_N"/>
</dbReference>
<dbReference type="EMBL" id="JBBNAE010000001">
    <property type="protein sequence ID" value="KAK9153615.1"/>
    <property type="molecule type" value="Genomic_DNA"/>
</dbReference>
<gene>
    <name evidence="5" type="ORF">Sjap_001095</name>
</gene>
<dbReference type="SMART" id="SM00509">
    <property type="entry name" value="TFS2N"/>
    <property type="match status" value="1"/>
</dbReference>
<name>A0AAP0KLV1_9MAGN</name>
<dbReference type="PANTHER" id="PTHR46554">
    <property type="entry name" value="MEDIATOR OF RNA POLYMERASE II TRANSCRIPTION SUBUNIT 26A-RELATED"/>
    <property type="match status" value="1"/>
</dbReference>
<dbReference type="InterPro" id="IPR003617">
    <property type="entry name" value="TFIIS/CRSP70_N_sub"/>
</dbReference>
<evidence type="ECO:0000256" key="1">
    <source>
        <dbReference type="ARBA" id="ARBA00004123"/>
    </source>
</evidence>
<sequence length="270" mass="30574">MHTINLEMAVKKMKIMESSEVIVMEFLKGLQGVAVSRQLLMKTEMGKIVDGLRLDHHSEEVRKLAFRLLNEWKGIMYSPVQIKDTAPTTTTNTPNGIKLHAIRTCNATTKSTGNGGLQQPYKNSSSKPIIFDDPYHCPLSKKKCPATGRASLINEKALDGHKRKYEVQEERAENSKKQCTSQFMNAQTQQIKESKVGKDLHVESIGEMQAKLEATKKKLKEGYEKAQSTRHRTIMSTSIVAPTALPKKDVLIRKKNCIRYRGHYRLGCRF</sequence>
<proteinExistence type="predicted"/>
<evidence type="ECO:0000313" key="5">
    <source>
        <dbReference type="EMBL" id="KAK9153615.1"/>
    </source>
</evidence>
<dbReference type="PANTHER" id="PTHR46554:SF5">
    <property type="entry name" value="OS10G0327400 PROTEIN"/>
    <property type="match status" value="1"/>
</dbReference>
<feature type="domain" description="TFIIS N-terminal" evidence="4">
    <location>
        <begin position="1"/>
        <end position="79"/>
    </location>
</feature>
<evidence type="ECO:0000256" key="2">
    <source>
        <dbReference type="ARBA" id="ARBA00023242"/>
    </source>
</evidence>
<dbReference type="PROSITE" id="PS51319">
    <property type="entry name" value="TFIIS_N"/>
    <property type="match status" value="1"/>
</dbReference>
<dbReference type="InterPro" id="IPR035441">
    <property type="entry name" value="TFIIS/LEDGF_dom_sf"/>
</dbReference>
<dbReference type="SUPFAM" id="SSF47676">
    <property type="entry name" value="Conserved domain common to transcription factors TFIIS, elongin A, CRSP70"/>
    <property type="match status" value="1"/>
</dbReference>
<organism evidence="5 6">
    <name type="scientific">Stephania japonica</name>
    <dbReference type="NCBI Taxonomy" id="461633"/>
    <lineage>
        <taxon>Eukaryota</taxon>
        <taxon>Viridiplantae</taxon>
        <taxon>Streptophyta</taxon>
        <taxon>Embryophyta</taxon>
        <taxon>Tracheophyta</taxon>
        <taxon>Spermatophyta</taxon>
        <taxon>Magnoliopsida</taxon>
        <taxon>Ranunculales</taxon>
        <taxon>Menispermaceae</taxon>
        <taxon>Menispermoideae</taxon>
        <taxon>Cissampelideae</taxon>
        <taxon>Stephania</taxon>
    </lineage>
</organism>
<evidence type="ECO:0000259" key="4">
    <source>
        <dbReference type="PROSITE" id="PS51319"/>
    </source>
</evidence>
<dbReference type="Pfam" id="PF08711">
    <property type="entry name" value="Med26"/>
    <property type="match status" value="1"/>
</dbReference>
<dbReference type="GO" id="GO:0005634">
    <property type="term" value="C:nucleus"/>
    <property type="evidence" value="ECO:0007669"/>
    <property type="project" value="UniProtKB-SubCell"/>
</dbReference>
<dbReference type="Gene3D" id="1.20.930.10">
    <property type="entry name" value="Conserved domain common to transcription factors TFIIS, elongin A, CRSP70"/>
    <property type="match status" value="1"/>
</dbReference>
<comment type="caution">
    <text evidence="5">The sequence shown here is derived from an EMBL/GenBank/DDBJ whole genome shotgun (WGS) entry which is preliminary data.</text>
</comment>
<evidence type="ECO:0000313" key="6">
    <source>
        <dbReference type="Proteomes" id="UP001417504"/>
    </source>
</evidence>